<protein>
    <recommendedName>
        <fullName evidence="3">HNH endonuclease</fullName>
    </recommendedName>
</protein>
<keyword evidence="2" id="KW-1185">Reference proteome</keyword>
<evidence type="ECO:0008006" key="3">
    <source>
        <dbReference type="Google" id="ProtNLM"/>
    </source>
</evidence>
<dbReference type="EMBL" id="JBHSCQ010000024">
    <property type="protein sequence ID" value="MFC4267212.1"/>
    <property type="molecule type" value="Genomic_DNA"/>
</dbReference>
<dbReference type="Proteomes" id="UP001595773">
    <property type="component" value="Unassembled WGS sequence"/>
</dbReference>
<name>A0ABV8R5D2_9MICC</name>
<reference evidence="2" key="1">
    <citation type="journal article" date="2019" name="Int. J. Syst. Evol. Microbiol.">
        <title>The Global Catalogue of Microorganisms (GCM) 10K type strain sequencing project: providing services to taxonomists for standard genome sequencing and annotation.</title>
        <authorList>
            <consortium name="The Broad Institute Genomics Platform"/>
            <consortium name="The Broad Institute Genome Sequencing Center for Infectious Disease"/>
            <person name="Wu L."/>
            <person name="Ma J."/>
        </authorList>
    </citation>
    <scope>NUCLEOTIDE SEQUENCE [LARGE SCALE GENOMIC DNA]</scope>
    <source>
        <strain evidence="2">CGMCC 1.10698</strain>
    </source>
</reference>
<accession>A0ABV8R5D2</accession>
<evidence type="ECO:0000313" key="2">
    <source>
        <dbReference type="Proteomes" id="UP001595773"/>
    </source>
</evidence>
<gene>
    <name evidence="1" type="ORF">ACFOW9_16520</name>
</gene>
<dbReference type="RefSeq" id="WP_230068285.1">
    <property type="nucleotide sequence ID" value="NZ_BAABLL010000017.1"/>
</dbReference>
<evidence type="ECO:0000313" key="1">
    <source>
        <dbReference type="EMBL" id="MFC4267212.1"/>
    </source>
</evidence>
<proteinExistence type="predicted"/>
<organism evidence="1 2">
    <name type="scientific">Arthrobacter cryoconiti</name>
    <dbReference type="NCBI Taxonomy" id="748907"/>
    <lineage>
        <taxon>Bacteria</taxon>
        <taxon>Bacillati</taxon>
        <taxon>Actinomycetota</taxon>
        <taxon>Actinomycetes</taxon>
        <taxon>Micrococcales</taxon>
        <taxon>Micrococcaceae</taxon>
        <taxon>Arthrobacter</taxon>
    </lineage>
</organism>
<sequence>MVVTTWRIDVALLRDGAEAANAAKYWSYRPGKTGKIVWEHKVSELFGVASPVKAAALAGELVVATFTGSPCPDCGREQEGIEVHSRAVATSWQSLRTGVLCADCEEKKAAEAARQLDRVNEWFGTFGGPLPSQLETLSDMLLLDKLTQSAPFKDRHLGGQLLQNAGLSGNDIVRLANMHILVPVATQHPESIKFHDVGAGEYKVSEFRPFQVDWHPAGNGPLGERFEAIGGLASKELHGARTQFPNELEALAKSSIVVEAERYLSYQLSDRGFDAPNEAQLVRFRESVAEAWGDHSLGELYSAIWPGCAKAADGKARTPRMGRDAVTGLAVNSIVKTLSEFRSGQRPAKPYTQPYNLHLNAETVSIFRIVLDLDPMSALEADVAVVLATDAPPLAVPEVVLEGVRHVHSTCRKSMSEDQAFIATMASLELLLPHYDIATINAARAAFAGERLSLRASARDAD</sequence>
<comment type="caution">
    <text evidence="1">The sequence shown here is derived from an EMBL/GenBank/DDBJ whole genome shotgun (WGS) entry which is preliminary data.</text>
</comment>